<organism evidence="3 4">
    <name type="scientific">Phenylobacterium conjunctum</name>
    <dbReference type="NCBI Taxonomy" id="1298959"/>
    <lineage>
        <taxon>Bacteria</taxon>
        <taxon>Pseudomonadati</taxon>
        <taxon>Pseudomonadota</taxon>
        <taxon>Alphaproteobacteria</taxon>
        <taxon>Caulobacterales</taxon>
        <taxon>Caulobacteraceae</taxon>
        <taxon>Phenylobacterium</taxon>
    </lineage>
</organism>
<evidence type="ECO:0000313" key="4">
    <source>
        <dbReference type="Proteomes" id="UP001597216"/>
    </source>
</evidence>
<protein>
    <recommendedName>
        <fullName evidence="2">Antitoxin</fullName>
    </recommendedName>
</protein>
<sequence>MDRVTVHAAKTNLSRLLARVEAGEEIVLMRGKTPVARLAPLKEAAPVRAFGALRGQIKVDDSFFEPLAEDELAAWE</sequence>
<dbReference type="Pfam" id="PF02604">
    <property type="entry name" value="PhdYeFM_antitox"/>
    <property type="match status" value="1"/>
</dbReference>
<dbReference type="PANTHER" id="PTHR35377">
    <property type="entry name" value="ANTITOXIN VAPB49-RELATED-RELATED"/>
    <property type="match status" value="1"/>
</dbReference>
<name>A0ABW3T6N4_9CAUL</name>
<dbReference type="InterPro" id="IPR051416">
    <property type="entry name" value="phD-YefM_TA_antitoxins"/>
</dbReference>
<dbReference type="EMBL" id="JBHTLQ010000081">
    <property type="protein sequence ID" value="MFD1192814.1"/>
    <property type="molecule type" value="Genomic_DNA"/>
</dbReference>
<evidence type="ECO:0000313" key="3">
    <source>
        <dbReference type="EMBL" id="MFD1192814.1"/>
    </source>
</evidence>
<comment type="similarity">
    <text evidence="1 2">Belongs to the phD/YefM antitoxin family.</text>
</comment>
<accession>A0ABW3T6N4</accession>
<dbReference type="InterPro" id="IPR006442">
    <property type="entry name" value="Antitoxin_Phd/YefM"/>
</dbReference>
<gene>
    <name evidence="3" type="ORF">ACFQ27_19655</name>
</gene>
<dbReference type="Gene3D" id="3.40.1620.10">
    <property type="entry name" value="YefM-like domain"/>
    <property type="match status" value="1"/>
</dbReference>
<proteinExistence type="inferred from homology"/>
<keyword evidence="4" id="KW-1185">Reference proteome</keyword>
<dbReference type="InterPro" id="IPR036165">
    <property type="entry name" value="YefM-like_sf"/>
</dbReference>
<dbReference type="SUPFAM" id="SSF143120">
    <property type="entry name" value="YefM-like"/>
    <property type="match status" value="1"/>
</dbReference>
<dbReference type="Proteomes" id="UP001597216">
    <property type="component" value="Unassembled WGS sequence"/>
</dbReference>
<dbReference type="RefSeq" id="WP_374344864.1">
    <property type="nucleotide sequence ID" value="NZ_JBHTLQ010000081.1"/>
</dbReference>
<reference evidence="4" key="1">
    <citation type="journal article" date="2019" name="Int. J. Syst. Evol. Microbiol.">
        <title>The Global Catalogue of Microorganisms (GCM) 10K type strain sequencing project: providing services to taxonomists for standard genome sequencing and annotation.</title>
        <authorList>
            <consortium name="The Broad Institute Genomics Platform"/>
            <consortium name="The Broad Institute Genome Sequencing Center for Infectious Disease"/>
            <person name="Wu L."/>
            <person name="Ma J."/>
        </authorList>
    </citation>
    <scope>NUCLEOTIDE SEQUENCE [LARGE SCALE GENOMIC DNA]</scope>
    <source>
        <strain evidence="4">CCUG 55074</strain>
    </source>
</reference>
<comment type="function">
    <text evidence="2">Antitoxin component of a type II toxin-antitoxin (TA) system.</text>
</comment>
<evidence type="ECO:0000256" key="1">
    <source>
        <dbReference type="ARBA" id="ARBA00009981"/>
    </source>
</evidence>
<evidence type="ECO:0000256" key="2">
    <source>
        <dbReference type="RuleBase" id="RU362080"/>
    </source>
</evidence>
<comment type="caution">
    <text evidence="3">The sequence shown here is derived from an EMBL/GenBank/DDBJ whole genome shotgun (WGS) entry which is preliminary data.</text>
</comment>